<dbReference type="PANTHER" id="PTHR13693:SF3">
    <property type="entry name" value="LD36009P"/>
    <property type="match status" value="1"/>
</dbReference>
<dbReference type="InterPro" id="IPR015424">
    <property type="entry name" value="PyrdxlP-dep_Trfase"/>
</dbReference>
<sequence length="398" mass="44315">MLSNFFSKPKNSIAKRCRDDEVTRLRKRYNPYYHTFERQNGSRVIRDGKEYVMLCSNDYLGLSHHPKVIEAAKQGLDDWGSSTTGARLANGSRKYHTELEEKFAAFIGKEACHISVAGYISCMSSVQSFAQKGDIVLVDKNVHSSLWAGIGLTQAQVERFAHNNPADLKEVLSFEKPEAPKIVVFEGVYSMEGHIGRVPEIIEVCRDQNCFFIMDDAHGFGVMGPGGRGTAAHFGVQDEVDVITGSFSKSLSSTGGFVAGSKDIIEYLRTHSKQTIFSAAISPPQAYAASASLDILQNEPEHHKRLWENTNRYKEMLRNLGLDIWDSETPAVPIIMGQKEKAYRFWQALLEKGVFSIMSIAPAVPPGKDLIRTSMSARHTEEDLEIVAEAMAYAVKKI</sequence>
<protein>
    <submittedName>
        <fullName evidence="4">2-amino-3-ketobutyrate CoA ligase</fullName>
    </submittedName>
</protein>
<dbReference type="InterPro" id="IPR015421">
    <property type="entry name" value="PyrdxlP-dep_Trfase_major"/>
</dbReference>
<reference evidence="4" key="1">
    <citation type="journal article" date="2014" name="Int. J. Syst. Evol. Microbiol.">
        <title>Complete genome sequence of Corynebacterium casei LMG S-19264T (=DSM 44701T), isolated from a smear-ripened cheese.</title>
        <authorList>
            <consortium name="US DOE Joint Genome Institute (JGI-PGF)"/>
            <person name="Walter F."/>
            <person name="Albersmeier A."/>
            <person name="Kalinowski J."/>
            <person name="Ruckert C."/>
        </authorList>
    </citation>
    <scope>NUCLEOTIDE SEQUENCE</scope>
    <source>
        <strain evidence="4">KCTC 12870</strain>
    </source>
</reference>
<name>A0A8J3DGM8_9BACT</name>
<dbReference type="Proteomes" id="UP000642829">
    <property type="component" value="Unassembled WGS sequence"/>
</dbReference>
<feature type="domain" description="Aminotransferase class I/classII large" evidence="3">
    <location>
        <begin position="50"/>
        <end position="390"/>
    </location>
</feature>
<dbReference type="AlphaFoldDB" id="A0A8J3DGM8"/>
<keyword evidence="4" id="KW-0436">Ligase</keyword>
<reference evidence="4" key="2">
    <citation type="submission" date="2020-09" db="EMBL/GenBank/DDBJ databases">
        <authorList>
            <person name="Sun Q."/>
            <person name="Kim S."/>
        </authorList>
    </citation>
    <scope>NUCLEOTIDE SEQUENCE</scope>
    <source>
        <strain evidence="4">KCTC 12870</strain>
    </source>
</reference>
<dbReference type="InterPro" id="IPR004839">
    <property type="entry name" value="Aminotransferase_I/II_large"/>
</dbReference>
<evidence type="ECO:0000259" key="3">
    <source>
        <dbReference type="Pfam" id="PF00155"/>
    </source>
</evidence>
<keyword evidence="5" id="KW-1185">Reference proteome</keyword>
<accession>A0A8J3DGM8</accession>
<dbReference type="RefSeq" id="WP_189512694.1">
    <property type="nucleotide sequence ID" value="NZ_BMXG01000005.1"/>
</dbReference>
<gene>
    <name evidence="4" type="primary">glyA1</name>
    <name evidence="4" type="ORF">GCM10007047_10830</name>
</gene>
<dbReference type="SUPFAM" id="SSF53383">
    <property type="entry name" value="PLP-dependent transferases"/>
    <property type="match status" value="1"/>
</dbReference>
<proteinExistence type="predicted"/>
<organism evidence="4 5">
    <name type="scientific">Cerasicoccus arenae</name>
    <dbReference type="NCBI Taxonomy" id="424488"/>
    <lineage>
        <taxon>Bacteria</taxon>
        <taxon>Pseudomonadati</taxon>
        <taxon>Verrucomicrobiota</taxon>
        <taxon>Opitutia</taxon>
        <taxon>Puniceicoccales</taxon>
        <taxon>Cerasicoccaceae</taxon>
        <taxon>Cerasicoccus</taxon>
    </lineage>
</organism>
<dbReference type="Pfam" id="PF00155">
    <property type="entry name" value="Aminotran_1_2"/>
    <property type="match status" value="1"/>
</dbReference>
<dbReference type="PANTHER" id="PTHR13693">
    <property type="entry name" value="CLASS II AMINOTRANSFERASE/8-AMINO-7-OXONONANOATE SYNTHASE"/>
    <property type="match status" value="1"/>
</dbReference>
<comment type="cofactor">
    <cofactor evidence="1">
        <name>pyridoxal 5'-phosphate</name>
        <dbReference type="ChEBI" id="CHEBI:597326"/>
    </cofactor>
</comment>
<dbReference type="GO" id="GO:0016740">
    <property type="term" value="F:transferase activity"/>
    <property type="evidence" value="ECO:0007669"/>
    <property type="project" value="UniProtKB-KW"/>
</dbReference>
<evidence type="ECO:0000256" key="2">
    <source>
        <dbReference type="ARBA" id="ARBA00022679"/>
    </source>
</evidence>
<evidence type="ECO:0000313" key="4">
    <source>
        <dbReference type="EMBL" id="GHB96741.1"/>
    </source>
</evidence>
<comment type="caution">
    <text evidence="4">The sequence shown here is derived from an EMBL/GenBank/DDBJ whole genome shotgun (WGS) entry which is preliminary data.</text>
</comment>
<dbReference type="InterPro" id="IPR015422">
    <property type="entry name" value="PyrdxlP-dep_Trfase_small"/>
</dbReference>
<dbReference type="Gene3D" id="3.40.640.10">
    <property type="entry name" value="Type I PLP-dependent aspartate aminotransferase-like (Major domain)"/>
    <property type="match status" value="1"/>
</dbReference>
<dbReference type="InterPro" id="IPR050087">
    <property type="entry name" value="AON_synthase_class-II"/>
</dbReference>
<dbReference type="Gene3D" id="3.90.1150.10">
    <property type="entry name" value="Aspartate Aminotransferase, domain 1"/>
    <property type="match status" value="1"/>
</dbReference>
<evidence type="ECO:0000313" key="5">
    <source>
        <dbReference type="Proteomes" id="UP000642829"/>
    </source>
</evidence>
<keyword evidence="2" id="KW-0808">Transferase</keyword>
<dbReference type="EMBL" id="BMXG01000005">
    <property type="protein sequence ID" value="GHB96741.1"/>
    <property type="molecule type" value="Genomic_DNA"/>
</dbReference>
<dbReference type="GO" id="GO:0016874">
    <property type="term" value="F:ligase activity"/>
    <property type="evidence" value="ECO:0007669"/>
    <property type="project" value="UniProtKB-KW"/>
</dbReference>
<dbReference type="GO" id="GO:0030170">
    <property type="term" value="F:pyridoxal phosphate binding"/>
    <property type="evidence" value="ECO:0007669"/>
    <property type="project" value="InterPro"/>
</dbReference>
<evidence type="ECO:0000256" key="1">
    <source>
        <dbReference type="ARBA" id="ARBA00001933"/>
    </source>
</evidence>